<organism evidence="1 2">
    <name type="scientific">Candidatus Marsarchaeota G2 archaeon BE_D</name>
    <dbReference type="NCBI Taxonomy" id="1978158"/>
    <lineage>
        <taxon>Archaea</taxon>
        <taxon>Candidatus Marsarchaeota</taxon>
        <taxon>Candidatus Marsarchaeota group 2</taxon>
    </lineage>
</organism>
<gene>
    <name evidence="1" type="ORF">B9Q04_12145</name>
</gene>
<proteinExistence type="predicted"/>
<dbReference type="Gene3D" id="3.90.226.10">
    <property type="entry name" value="2-enoyl-CoA Hydratase, Chain A, domain 1"/>
    <property type="match status" value="1"/>
</dbReference>
<dbReference type="SUPFAM" id="SSF52096">
    <property type="entry name" value="ClpP/crotonase"/>
    <property type="match status" value="1"/>
</dbReference>
<protein>
    <recommendedName>
        <fullName evidence="3">Enoyl-CoA hydratase</fullName>
    </recommendedName>
</protein>
<dbReference type="Proteomes" id="UP000242015">
    <property type="component" value="Unassembled WGS sequence"/>
</dbReference>
<evidence type="ECO:0008006" key="3">
    <source>
        <dbReference type="Google" id="ProtNLM"/>
    </source>
</evidence>
<evidence type="ECO:0000313" key="2">
    <source>
        <dbReference type="Proteomes" id="UP000242015"/>
    </source>
</evidence>
<dbReference type="AlphaFoldDB" id="A0A2R6C8H9"/>
<dbReference type="GO" id="GO:0003824">
    <property type="term" value="F:catalytic activity"/>
    <property type="evidence" value="ECO:0007669"/>
    <property type="project" value="UniProtKB-ARBA"/>
</dbReference>
<sequence length="256" mass="27777">MSEVTLRMEPPLAWVLLNRPEKHNALTPSMADGLVEFLGMLSTDSDVRVVMLAGEGRSFCAGADVSRLAQFKPADAVRFHRKLNLVCWAIRSCMKPVVAVLHGYALGGGLEIAEWADIRIAADNAKIGQPEVNIGLNGGAGGTIMLPRLVGRGVASYLAMTGEIVDAQYALSVGLVDLVVDACSLMDKARELGLKLASKPPETLWAIKQALSRFDEMSSWAGLEYEASLFGHLFSEEETRRRFDEFLKGNGNTPPM</sequence>
<dbReference type="InterPro" id="IPR001753">
    <property type="entry name" value="Enoyl-CoA_hydra/iso"/>
</dbReference>
<dbReference type="EMBL" id="NEXF01000303">
    <property type="protein sequence ID" value="PSO07197.1"/>
    <property type="molecule type" value="Genomic_DNA"/>
</dbReference>
<evidence type="ECO:0000313" key="1">
    <source>
        <dbReference type="EMBL" id="PSO07197.1"/>
    </source>
</evidence>
<comment type="caution">
    <text evidence="1">The sequence shown here is derived from an EMBL/GenBank/DDBJ whole genome shotgun (WGS) entry which is preliminary data.</text>
</comment>
<dbReference type="GO" id="GO:0006635">
    <property type="term" value="P:fatty acid beta-oxidation"/>
    <property type="evidence" value="ECO:0007669"/>
    <property type="project" value="TreeGrafter"/>
</dbReference>
<dbReference type="PANTHER" id="PTHR11941:SF54">
    <property type="entry name" value="ENOYL-COA HYDRATASE, MITOCHONDRIAL"/>
    <property type="match status" value="1"/>
</dbReference>
<reference evidence="1 2" key="1">
    <citation type="submission" date="2017-04" db="EMBL/GenBank/DDBJ databases">
        <title>Novel microbial lineages endemic to geothermal iron-oxide mats fill important gaps in the evolutionary history of Archaea.</title>
        <authorList>
            <person name="Jay Z.J."/>
            <person name="Beam J.P."/>
            <person name="Dlakic M."/>
            <person name="Rusch D.B."/>
            <person name="Kozubal M.A."/>
            <person name="Inskeep W.P."/>
        </authorList>
    </citation>
    <scope>NUCLEOTIDE SEQUENCE [LARGE SCALE GENOMIC DNA]</scope>
    <source>
        <strain evidence="1">BE_D</strain>
    </source>
</reference>
<dbReference type="CDD" id="cd06558">
    <property type="entry name" value="crotonase-like"/>
    <property type="match status" value="1"/>
</dbReference>
<dbReference type="Pfam" id="PF00378">
    <property type="entry name" value="ECH_1"/>
    <property type="match status" value="1"/>
</dbReference>
<name>A0A2R6C8H9_9ARCH</name>
<dbReference type="PANTHER" id="PTHR11941">
    <property type="entry name" value="ENOYL-COA HYDRATASE-RELATED"/>
    <property type="match status" value="1"/>
</dbReference>
<dbReference type="InterPro" id="IPR029045">
    <property type="entry name" value="ClpP/crotonase-like_dom_sf"/>
</dbReference>
<accession>A0A2R6C8H9</accession>